<organism evidence="1 2">
    <name type="scientific">Solibaculum intestinale</name>
    <dbReference type="NCBI Taxonomy" id="3133165"/>
    <lineage>
        <taxon>Bacteria</taxon>
        <taxon>Bacillati</taxon>
        <taxon>Bacillota</taxon>
        <taxon>Clostridia</taxon>
        <taxon>Eubacteriales</taxon>
        <taxon>Oscillospiraceae</taxon>
        <taxon>Solibaculum</taxon>
    </lineage>
</organism>
<proteinExistence type="predicted"/>
<reference evidence="1 2" key="1">
    <citation type="submission" date="2024-03" db="EMBL/GenBank/DDBJ databases">
        <title>Human intestinal bacterial collection.</title>
        <authorList>
            <person name="Pauvert C."/>
            <person name="Hitch T.C.A."/>
            <person name="Clavel T."/>
        </authorList>
    </citation>
    <scope>NUCLEOTIDE SEQUENCE [LARGE SCALE GENOMIC DNA]</scope>
    <source>
        <strain evidence="1 2">CLA-JM-H44</strain>
    </source>
</reference>
<protein>
    <submittedName>
        <fullName evidence="1">DUF6100 family protein</fullName>
    </submittedName>
</protein>
<comment type="caution">
    <text evidence="1">The sequence shown here is derived from an EMBL/GenBank/DDBJ whole genome shotgun (WGS) entry which is preliminary data.</text>
</comment>
<gene>
    <name evidence="1" type="ORF">WMO26_06935</name>
</gene>
<accession>A0ABV1DZS0</accession>
<dbReference type="InterPro" id="IPR046082">
    <property type="entry name" value="DUF6100"/>
</dbReference>
<sequence length="213" mass="24230">MDKDKGTLLKMNNCILSAQKCVEALLREQVSQQRFNTFLDAGIHQMELACIEMRRLVEQARIPVSTSYTDGEFIKKEVYGYVTVLDTGWLHIRLNTLLPRDHFFGGTAYLSDSITRLLRRFQSGGGTVPFYDQAFLAIVEHCDVETCRAFDHDNKAFQSVINALKGRVFPDDNQFELSLGLFTRLSPEACCHIYVLPVEEAGDFLFCMQANEV</sequence>
<keyword evidence="2" id="KW-1185">Reference proteome</keyword>
<name>A0ABV1DZS0_9FIRM</name>
<dbReference type="RefSeq" id="WP_349219195.1">
    <property type="nucleotide sequence ID" value="NZ_JBBMFD010000009.1"/>
</dbReference>
<dbReference type="EMBL" id="JBBMFD010000009">
    <property type="protein sequence ID" value="MEQ2440556.1"/>
    <property type="molecule type" value="Genomic_DNA"/>
</dbReference>
<evidence type="ECO:0000313" key="2">
    <source>
        <dbReference type="Proteomes" id="UP001489509"/>
    </source>
</evidence>
<evidence type="ECO:0000313" key="1">
    <source>
        <dbReference type="EMBL" id="MEQ2440556.1"/>
    </source>
</evidence>
<dbReference type="Proteomes" id="UP001489509">
    <property type="component" value="Unassembled WGS sequence"/>
</dbReference>
<dbReference type="Pfam" id="PF19595">
    <property type="entry name" value="DUF6100"/>
    <property type="match status" value="1"/>
</dbReference>